<dbReference type="EMBL" id="JAAQYK010000010">
    <property type="protein sequence ID" value="NNA47722.1"/>
    <property type="molecule type" value="Genomic_DNA"/>
</dbReference>
<protein>
    <submittedName>
        <fullName evidence="1">Uncharacterized protein</fullName>
    </submittedName>
</protein>
<dbReference type="RefSeq" id="WP_169856790.1">
    <property type="nucleotide sequence ID" value="NZ_JAAQYK010000010.1"/>
</dbReference>
<gene>
    <name evidence="1" type="ORF">HBO18_26730</name>
</gene>
<dbReference type="Proteomes" id="UP000583279">
    <property type="component" value="Unassembled WGS sequence"/>
</dbReference>
<comment type="caution">
    <text evidence="1">The sequence shown here is derived from an EMBL/GenBank/DDBJ whole genome shotgun (WGS) entry which is preliminary data.</text>
</comment>
<proteinExistence type="predicted"/>
<feature type="non-terminal residue" evidence="1">
    <location>
        <position position="1"/>
    </location>
</feature>
<accession>A0A7Y1Q188</accession>
<reference evidence="1 2" key="1">
    <citation type="journal article" date="2020" name="Front. Microbiol.">
        <title>Genetic Organization of the aprX-lipA2 Operon Affects the Proteolytic Potential of Pseudomonas Species in Milk.</title>
        <authorList>
            <person name="Maier C."/>
            <person name="Huptas C."/>
            <person name="von Neubeck M."/>
            <person name="Scherer S."/>
            <person name="Wenning M."/>
            <person name="Lucking G."/>
        </authorList>
    </citation>
    <scope>NUCLEOTIDE SEQUENCE [LARGE SCALE GENOMIC DNA]</scope>
    <source>
        <strain evidence="1 2">WS 4997</strain>
    </source>
</reference>
<dbReference type="AlphaFoldDB" id="A0A7Y1Q188"/>
<name>A0A7Y1Q188_9PSED</name>
<organism evidence="1 2">
    <name type="scientific">Pseudomonas lactis</name>
    <dbReference type="NCBI Taxonomy" id="1615674"/>
    <lineage>
        <taxon>Bacteria</taxon>
        <taxon>Pseudomonadati</taxon>
        <taxon>Pseudomonadota</taxon>
        <taxon>Gammaproteobacteria</taxon>
        <taxon>Pseudomonadales</taxon>
        <taxon>Pseudomonadaceae</taxon>
        <taxon>Pseudomonas</taxon>
    </lineage>
</organism>
<evidence type="ECO:0000313" key="2">
    <source>
        <dbReference type="Proteomes" id="UP000583279"/>
    </source>
</evidence>
<evidence type="ECO:0000313" key="1">
    <source>
        <dbReference type="EMBL" id="NNA47722.1"/>
    </source>
</evidence>
<sequence length="64" mass="6515">LHFEGDAKAAALSQAYNVALEDGSVVQGITGSDGGTEQIQREAMQLANVNVLKPLLGSGSADNS</sequence>